<evidence type="ECO:0000313" key="13">
    <source>
        <dbReference type="Proteomes" id="UP000058074"/>
    </source>
</evidence>
<comment type="similarity">
    <text evidence="3">Belongs to the class-V pyridoxal-phosphate-dependent aminotransferase family. NifS/IscS subfamily.</text>
</comment>
<dbReference type="Gene3D" id="3.90.1150.10">
    <property type="entry name" value="Aspartate Aminotransferase, domain 1"/>
    <property type="match status" value="1"/>
</dbReference>
<dbReference type="Gene3D" id="1.10.260.50">
    <property type="match status" value="1"/>
</dbReference>
<feature type="domain" description="Aminotransferase class V" evidence="11">
    <location>
        <begin position="2"/>
        <end position="350"/>
    </location>
</feature>
<evidence type="ECO:0000256" key="9">
    <source>
        <dbReference type="ARBA" id="ARBA00023014"/>
    </source>
</evidence>
<keyword evidence="12" id="KW-0032">Aminotransferase</keyword>
<keyword evidence="6" id="KW-0479">Metal-binding</keyword>
<protein>
    <recommendedName>
        <fullName evidence="4">Cysteine desulfurase</fullName>
    </recommendedName>
</protein>
<dbReference type="AlphaFoldDB" id="A0A0N9UBS7"/>
<name>A0A0N9UBS7_SPHMC</name>
<dbReference type="InterPro" id="IPR015422">
    <property type="entry name" value="PyrdxlP-dep_Trfase_small"/>
</dbReference>
<keyword evidence="9" id="KW-0411">Iron-sulfur</keyword>
<evidence type="ECO:0000256" key="5">
    <source>
        <dbReference type="ARBA" id="ARBA00022679"/>
    </source>
</evidence>
<evidence type="ECO:0000259" key="11">
    <source>
        <dbReference type="Pfam" id="PF00266"/>
    </source>
</evidence>
<keyword evidence="8" id="KW-0408">Iron</keyword>
<keyword evidence="7" id="KW-0663">Pyridoxal phosphate</keyword>
<keyword evidence="5 12" id="KW-0808">Transferase</keyword>
<dbReference type="RefSeq" id="WP_054588058.1">
    <property type="nucleotide sequence ID" value="NZ_CP012700.1"/>
</dbReference>
<comment type="function">
    <text evidence="2">Catalyzes the removal of elemental sulfur atoms from cysteine to produce alanine. Seems to participate in the biosynthesis of the nitrogenase metalloclusters by providing the inorganic sulfur required for the Fe-S core formation.</text>
</comment>
<accession>A0A0N9UBS7</accession>
<gene>
    <name evidence="12" type="ORF">AN936_10295</name>
</gene>
<evidence type="ECO:0000256" key="4">
    <source>
        <dbReference type="ARBA" id="ARBA00013558"/>
    </source>
</evidence>
<dbReference type="Gene3D" id="3.40.640.10">
    <property type="entry name" value="Type I PLP-dependent aspartate aminotransferase-like (Major domain)"/>
    <property type="match status" value="1"/>
</dbReference>
<dbReference type="PATRIC" id="fig|33050.5.peg.2128"/>
<dbReference type="InterPro" id="IPR015424">
    <property type="entry name" value="PyrdxlP-dep_Trfase"/>
</dbReference>
<dbReference type="GO" id="GO:0046872">
    <property type="term" value="F:metal ion binding"/>
    <property type="evidence" value="ECO:0007669"/>
    <property type="project" value="UniProtKB-KW"/>
</dbReference>
<proteinExistence type="inferred from homology"/>
<dbReference type="InterPro" id="IPR016454">
    <property type="entry name" value="Cysteine_dSase"/>
</dbReference>
<organism evidence="12 13">
    <name type="scientific">Sphingopyxis macrogoltabida</name>
    <name type="common">Sphingomonas macrogoltabidus</name>
    <dbReference type="NCBI Taxonomy" id="33050"/>
    <lineage>
        <taxon>Bacteria</taxon>
        <taxon>Pseudomonadati</taxon>
        <taxon>Pseudomonadota</taxon>
        <taxon>Alphaproteobacteria</taxon>
        <taxon>Sphingomonadales</taxon>
        <taxon>Sphingomonadaceae</taxon>
        <taxon>Sphingopyxis</taxon>
    </lineage>
</organism>
<evidence type="ECO:0000256" key="8">
    <source>
        <dbReference type="ARBA" id="ARBA00023004"/>
    </source>
</evidence>
<dbReference type="OrthoDB" id="9804366at2"/>
<dbReference type="GO" id="GO:0051536">
    <property type="term" value="F:iron-sulfur cluster binding"/>
    <property type="evidence" value="ECO:0007669"/>
    <property type="project" value="UniProtKB-KW"/>
</dbReference>
<evidence type="ECO:0000256" key="7">
    <source>
        <dbReference type="ARBA" id="ARBA00022898"/>
    </source>
</evidence>
<dbReference type="Proteomes" id="UP000058074">
    <property type="component" value="Chromosome"/>
</dbReference>
<evidence type="ECO:0000256" key="6">
    <source>
        <dbReference type="ARBA" id="ARBA00022723"/>
    </source>
</evidence>
<evidence type="ECO:0000313" key="12">
    <source>
        <dbReference type="EMBL" id="ALH80745.1"/>
    </source>
</evidence>
<dbReference type="KEGG" id="smag:AN936_10295"/>
<evidence type="ECO:0000256" key="10">
    <source>
        <dbReference type="ARBA" id="ARBA00050776"/>
    </source>
</evidence>
<evidence type="ECO:0000256" key="3">
    <source>
        <dbReference type="ARBA" id="ARBA00006490"/>
    </source>
</evidence>
<dbReference type="PANTHER" id="PTHR11601:SF34">
    <property type="entry name" value="CYSTEINE DESULFURASE"/>
    <property type="match status" value="1"/>
</dbReference>
<comment type="cofactor">
    <cofactor evidence="1">
        <name>pyridoxal 5'-phosphate</name>
        <dbReference type="ChEBI" id="CHEBI:597326"/>
    </cofactor>
</comment>
<evidence type="ECO:0000256" key="1">
    <source>
        <dbReference type="ARBA" id="ARBA00001933"/>
    </source>
</evidence>
<dbReference type="SUPFAM" id="SSF53383">
    <property type="entry name" value="PLP-dependent transferases"/>
    <property type="match status" value="1"/>
</dbReference>
<reference evidence="12 13" key="1">
    <citation type="journal article" date="2015" name="Genome Announc.">
        <title>Complete Genome Sequence of Polypropylene Glycol- and Polyethylene Glycol-Degrading Sphingopyxis macrogoltabida Strain EY-1.</title>
        <authorList>
            <person name="Ohtsubo Y."/>
            <person name="Nagata Y."/>
            <person name="Numata M."/>
            <person name="Tsuchikane K."/>
            <person name="Hosoyama A."/>
            <person name="Yamazoe A."/>
            <person name="Tsuda M."/>
            <person name="Fujita N."/>
            <person name="Kawai F."/>
        </authorList>
    </citation>
    <scope>NUCLEOTIDE SEQUENCE [LARGE SCALE GENOMIC DNA]</scope>
    <source>
        <strain evidence="12 13">EY-1</strain>
    </source>
</reference>
<dbReference type="InterPro" id="IPR015421">
    <property type="entry name" value="PyrdxlP-dep_Trfase_major"/>
</dbReference>
<comment type="catalytic activity">
    <reaction evidence="10">
        <text>(sulfur carrier)-H + L-cysteine = (sulfur carrier)-SH + L-alanine</text>
        <dbReference type="Rhea" id="RHEA:43892"/>
        <dbReference type="Rhea" id="RHEA-COMP:14737"/>
        <dbReference type="Rhea" id="RHEA-COMP:14739"/>
        <dbReference type="ChEBI" id="CHEBI:29917"/>
        <dbReference type="ChEBI" id="CHEBI:35235"/>
        <dbReference type="ChEBI" id="CHEBI:57972"/>
        <dbReference type="ChEBI" id="CHEBI:64428"/>
        <dbReference type="EC" id="2.8.1.7"/>
    </reaction>
</comment>
<dbReference type="Pfam" id="PF00266">
    <property type="entry name" value="Aminotran_5"/>
    <property type="match status" value="1"/>
</dbReference>
<dbReference type="GO" id="GO:0031071">
    <property type="term" value="F:cysteine desulfurase activity"/>
    <property type="evidence" value="ECO:0007669"/>
    <property type="project" value="UniProtKB-EC"/>
</dbReference>
<sequence length="367" mass="38135">MIYLDYQATTPLAPEAREAMLRWLEGAGADDFGGDGFANPSSTHKAGRAAAAAVEVARDQVAALLPQGGRVIFTSGATEALNWALFNGAKAKPGGVAGLSIEHAASLQCLERLSAQNLPVDSAGLALPPDAALIPENGIVATMLVNNEVGTVQPVADFAAAAHAKNSLLLCDAVQGYGRVAIPDGADLIALSAHKIHGPKGIGALWVRDGIDLEPLMFGGAQEQGMRSGTVSPALCAGFGAAAALAAERFDADAAHVERLWSLALDMLPEWTINGDAERRYHGNLNVRREGVNGLRLMSDAREVAFSLGSACGSGSGKVSHVLRAMGVSEADARASIRLGWGRYTSEQDLRDGLTAIREAARLQGVN</sequence>
<dbReference type="GO" id="GO:0008483">
    <property type="term" value="F:transaminase activity"/>
    <property type="evidence" value="ECO:0007669"/>
    <property type="project" value="UniProtKB-KW"/>
</dbReference>
<dbReference type="PIRSF" id="PIRSF005572">
    <property type="entry name" value="NifS"/>
    <property type="match status" value="1"/>
</dbReference>
<dbReference type="PANTHER" id="PTHR11601">
    <property type="entry name" value="CYSTEINE DESULFURYLASE FAMILY MEMBER"/>
    <property type="match status" value="1"/>
</dbReference>
<dbReference type="InterPro" id="IPR000192">
    <property type="entry name" value="Aminotrans_V_dom"/>
</dbReference>
<evidence type="ECO:0000256" key="2">
    <source>
        <dbReference type="ARBA" id="ARBA00003120"/>
    </source>
</evidence>
<dbReference type="EMBL" id="CP012700">
    <property type="protein sequence ID" value="ALH80745.1"/>
    <property type="molecule type" value="Genomic_DNA"/>
</dbReference>